<dbReference type="Gene3D" id="3.80.10.10">
    <property type="entry name" value="Ribonuclease Inhibitor"/>
    <property type="match status" value="3"/>
</dbReference>
<dbReference type="Proteomes" id="UP001153555">
    <property type="component" value="Unassembled WGS sequence"/>
</dbReference>
<dbReference type="Pfam" id="PF23247">
    <property type="entry name" value="LRR_RPS2"/>
    <property type="match status" value="1"/>
</dbReference>
<accession>A0A9N7NUS2</accession>
<reference evidence="3" key="1">
    <citation type="submission" date="2019-12" db="EMBL/GenBank/DDBJ databases">
        <authorList>
            <person name="Scholes J."/>
        </authorList>
    </citation>
    <scope>NUCLEOTIDE SEQUENCE</scope>
</reference>
<evidence type="ECO:0000256" key="1">
    <source>
        <dbReference type="ARBA" id="ARBA00022821"/>
    </source>
</evidence>
<dbReference type="Pfam" id="PF13306">
    <property type="entry name" value="LRR_5"/>
    <property type="match status" value="1"/>
</dbReference>
<evidence type="ECO:0000313" key="3">
    <source>
        <dbReference type="EMBL" id="CAA0837460.1"/>
    </source>
</evidence>
<dbReference type="InterPro" id="IPR050905">
    <property type="entry name" value="Plant_NBS-LRR"/>
</dbReference>
<name>A0A9N7NUS2_STRHE</name>
<dbReference type="SUPFAM" id="SSF52058">
    <property type="entry name" value="L domain-like"/>
    <property type="match status" value="1"/>
</dbReference>
<dbReference type="OrthoDB" id="122245at2759"/>
<dbReference type="AlphaFoldDB" id="A0A9N7NUS2"/>
<dbReference type="Pfam" id="PF13855">
    <property type="entry name" value="LRR_8"/>
    <property type="match status" value="1"/>
</dbReference>
<evidence type="ECO:0000259" key="2">
    <source>
        <dbReference type="Pfam" id="PF23247"/>
    </source>
</evidence>
<sequence length="1193" mass="136035">MLSARSIPEVQGRSLSSRCEVNTRSLAVRSILGLVVTRLARSTSKLESFKILVTRKNRPAPGERGMMVMPWTQNEAKSFIIKDELADEFIEKSRRFPSEILIVAKTLSYFAKDESRLRMLKNDKEKLEKEKKKYGPLSFDDLVTMLINRYENVLPKSVLMDCFSTETLEGHFLTRGQPVGYNELITYWILEGHLGHFTRIEDAYEEGHRVLIELLELGLLENQESGRVVSSGSRLFKFDVREYYHFFRGVRLGLATTFECRLGKIAVGHGAIKTVIAKQDEKISTLVLEGNHIGKIEMREVFESGRDAIENLAVLNPTGRYFPLRISEMSELQLLVVRGCEFFDTVEQILEITPPHRGWQHLTAFELSGSINLKQIPDHFFIDMPNIKNLNLSCLNIKYLPESFYTQLTKLEILILKDCKSLKKLESLRNFKNLEVLDISGDKSVTSIHDKMFVTNTKLRIINLSGTKIETLPVIHDLQKLESLSLSDCLSLTRIRRIAKLSRLQILDISGAEKVEEFLDPCLEYLESLDYLDISRTAFRKLPSNIANPRYVYMRECQELTRLTPIEGLSRVEVLDLSGSTKLAQIRVEFFKNAAHLKELNLSRTDVKDFSFLSSLGTTLRKLCLSKCMSLEKLESESLSELRELERLDLSGCKNLTEIEDGSFNKMCLLNYLDVSELSLLEKLPSLSNNINLGEIHIKDCPKLTTLQGLDRIPTLRILDHSGTFLKPSPNFDHDCRVLGPVFPSMENIFLNKLLIDLGANGIPPELTHPTHEQQESSESYCNWSISNWRDEENGHNAPISGFHFLNLLKMYPTFLKDSLERFNFLIYPSEAPAEHYLPDKQDYSDETGIRDAYLSQVTKRKFGKRLEFRGFAKAPLCIDLLLQESEFIILIDNSFLASLHYLCTDWIKNSIKACWVERCNEMEHAFVNNSDNNLDTFETLWISEAAKLKSIGVFRGLKSLYLEFCPNLTELSCCELENLEILYIKYCKNLESLFNNEGSGSEEALMLPNLTALHLWGLPSLGRVELGWARSSLTTLRVGECPRLENISISAPQKNWEAIGMLEVLHVKFCGKMSAIFEPPPPGDFFPELREMEVWGLEGVKGIGFKAPNLETLRIAEMPLVENFHDLGPVRPGVVEIKSCDGLKELFEIAGGSLVEIERMELLCLPELKKIGFHVKEEENVTIWGCPKLEMN</sequence>
<evidence type="ECO:0000313" key="4">
    <source>
        <dbReference type="Proteomes" id="UP001153555"/>
    </source>
</evidence>
<comment type="caution">
    <text evidence="3">The sequence shown here is derived from an EMBL/GenBank/DDBJ whole genome shotgun (WGS) entry which is preliminary data.</text>
</comment>
<keyword evidence="4" id="KW-1185">Reference proteome</keyword>
<dbReference type="InterPro" id="IPR001611">
    <property type="entry name" value="Leu-rich_rpt"/>
</dbReference>
<dbReference type="InterPro" id="IPR057135">
    <property type="entry name" value="At4g27190-like_LRR"/>
</dbReference>
<proteinExistence type="predicted"/>
<dbReference type="PANTHER" id="PTHR33463">
    <property type="entry name" value="NB-ARC DOMAIN-CONTAINING PROTEIN-RELATED"/>
    <property type="match status" value="1"/>
</dbReference>
<dbReference type="InterPro" id="IPR032675">
    <property type="entry name" value="LRR_dom_sf"/>
</dbReference>
<protein>
    <submittedName>
        <fullName evidence="3">Disease resistance protein</fullName>
    </submittedName>
</protein>
<dbReference type="SUPFAM" id="SSF52047">
    <property type="entry name" value="RNI-like"/>
    <property type="match status" value="2"/>
</dbReference>
<keyword evidence="1" id="KW-0611">Plant defense</keyword>
<feature type="domain" description="Disease resistance protein At4g27190-like leucine-rich repeats" evidence="2">
    <location>
        <begin position="954"/>
        <end position="1071"/>
    </location>
</feature>
<organism evidence="3 4">
    <name type="scientific">Striga hermonthica</name>
    <name type="common">Purple witchweed</name>
    <name type="synonym">Buchnera hermonthica</name>
    <dbReference type="NCBI Taxonomy" id="68872"/>
    <lineage>
        <taxon>Eukaryota</taxon>
        <taxon>Viridiplantae</taxon>
        <taxon>Streptophyta</taxon>
        <taxon>Embryophyta</taxon>
        <taxon>Tracheophyta</taxon>
        <taxon>Spermatophyta</taxon>
        <taxon>Magnoliopsida</taxon>
        <taxon>eudicotyledons</taxon>
        <taxon>Gunneridae</taxon>
        <taxon>Pentapetalae</taxon>
        <taxon>asterids</taxon>
        <taxon>lamiids</taxon>
        <taxon>Lamiales</taxon>
        <taxon>Orobanchaceae</taxon>
        <taxon>Buchnereae</taxon>
        <taxon>Striga</taxon>
    </lineage>
</organism>
<dbReference type="EMBL" id="CACSLK010030184">
    <property type="protein sequence ID" value="CAA0837460.1"/>
    <property type="molecule type" value="Genomic_DNA"/>
</dbReference>
<dbReference type="InterPro" id="IPR026906">
    <property type="entry name" value="LRR_5"/>
</dbReference>
<gene>
    <name evidence="3" type="ORF">SHERM_04425</name>
</gene>
<dbReference type="PANTHER" id="PTHR33463:SF218">
    <property type="entry name" value="DISEASE RESISTANCE PROTEIN RPS2-LIKE"/>
    <property type="match status" value="1"/>
</dbReference>